<comment type="similarity">
    <text evidence="1">Belongs to the PPR family. P subfamily.</text>
</comment>
<evidence type="ECO:0008006" key="7">
    <source>
        <dbReference type="Google" id="ProtNLM"/>
    </source>
</evidence>
<dbReference type="PANTHER" id="PTHR47938">
    <property type="entry name" value="RESPIRATORY COMPLEX I CHAPERONE (CIA84), PUTATIVE (AFU_ORTHOLOGUE AFUA_2G06020)-RELATED"/>
    <property type="match status" value="1"/>
</dbReference>
<protein>
    <recommendedName>
        <fullName evidence="7">Pentacotripeptide-repeat region of PRORP domain-containing protein</fullName>
    </recommendedName>
</protein>
<dbReference type="AlphaFoldDB" id="A0A6G1CSL0"/>
<dbReference type="PROSITE" id="PS51375">
    <property type="entry name" value="PPR"/>
    <property type="match status" value="1"/>
</dbReference>
<dbReference type="OrthoDB" id="185373at2759"/>
<dbReference type="Pfam" id="PF13041">
    <property type="entry name" value="PPR_2"/>
    <property type="match status" value="1"/>
</dbReference>
<evidence type="ECO:0000256" key="4">
    <source>
        <dbReference type="PROSITE-ProRule" id="PRU00708"/>
    </source>
</evidence>
<comment type="caution">
    <text evidence="5">The sequence shown here is derived from an EMBL/GenBank/DDBJ whole genome shotgun (WGS) entry which is preliminary data.</text>
</comment>
<organism evidence="5 6">
    <name type="scientific">Oryza meyeriana var. granulata</name>
    <dbReference type="NCBI Taxonomy" id="110450"/>
    <lineage>
        <taxon>Eukaryota</taxon>
        <taxon>Viridiplantae</taxon>
        <taxon>Streptophyta</taxon>
        <taxon>Embryophyta</taxon>
        <taxon>Tracheophyta</taxon>
        <taxon>Spermatophyta</taxon>
        <taxon>Magnoliopsida</taxon>
        <taxon>Liliopsida</taxon>
        <taxon>Poales</taxon>
        <taxon>Poaceae</taxon>
        <taxon>BOP clade</taxon>
        <taxon>Oryzoideae</taxon>
        <taxon>Oryzeae</taxon>
        <taxon>Oryzinae</taxon>
        <taxon>Oryza</taxon>
        <taxon>Oryza meyeriana</taxon>
    </lineage>
</organism>
<sequence length="107" mass="12165">MSRPTRSSSLLSFTASAAHPPASMVYLHAVRSLSRQMKASRVAPDTFLLNLIIKAYARCLEIDDALKVFREMLLYGYEPNEFANGYIVKAMFQKGRKPVLMWLRNPV</sequence>
<gene>
    <name evidence="5" type="ORF">E2562_019159</name>
</gene>
<name>A0A6G1CSL0_9ORYZ</name>
<reference evidence="5 6" key="1">
    <citation type="submission" date="2019-11" db="EMBL/GenBank/DDBJ databases">
        <title>Whole genome sequence of Oryza granulata.</title>
        <authorList>
            <person name="Li W."/>
        </authorList>
    </citation>
    <scope>NUCLEOTIDE SEQUENCE [LARGE SCALE GENOMIC DNA]</scope>
    <source>
        <strain evidence="6">cv. Menghai</strain>
        <tissue evidence="5">Leaf</tissue>
    </source>
</reference>
<dbReference type="PANTHER" id="PTHR47938:SF2">
    <property type="entry name" value="OS06G0184866 PROTEIN"/>
    <property type="match status" value="1"/>
</dbReference>
<dbReference type="Proteomes" id="UP000479710">
    <property type="component" value="Unassembled WGS sequence"/>
</dbReference>
<feature type="repeat" description="PPR" evidence="4">
    <location>
        <begin position="45"/>
        <end position="79"/>
    </location>
</feature>
<accession>A0A6G1CSL0</accession>
<dbReference type="GO" id="GO:0003729">
    <property type="term" value="F:mRNA binding"/>
    <property type="evidence" value="ECO:0007669"/>
    <property type="project" value="TreeGrafter"/>
</dbReference>
<evidence type="ECO:0000313" key="5">
    <source>
        <dbReference type="EMBL" id="KAF0902854.1"/>
    </source>
</evidence>
<evidence type="ECO:0000256" key="2">
    <source>
        <dbReference type="ARBA" id="ARBA00022737"/>
    </source>
</evidence>
<evidence type="ECO:0000256" key="1">
    <source>
        <dbReference type="ARBA" id="ARBA00007626"/>
    </source>
</evidence>
<dbReference type="EMBL" id="SPHZ02000008">
    <property type="protein sequence ID" value="KAF0902854.1"/>
    <property type="molecule type" value="Genomic_DNA"/>
</dbReference>
<dbReference type="InterPro" id="IPR002885">
    <property type="entry name" value="PPR_rpt"/>
</dbReference>
<dbReference type="Gene3D" id="1.25.40.10">
    <property type="entry name" value="Tetratricopeptide repeat domain"/>
    <property type="match status" value="1"/>
</dbReference>
<keyword evidence="2" id="KW-0677">Repeat</keyword>
<keyword evidence="3" id="KW-0809">Transit peptide</keyword>
<keyword evidence="6" id="KW-1185">Reference proteome</keyword>
<dbReference type="NCBIfam" id="TIGR00756">
    <property type="entry name" value="PPR"/>
    <property type="match status" value="1"/>
</dbReference>
<evidence type="ECO:0000256" key="3">
    <source>
        <dbReference type="ARBA" id="ARBA00022946"/>
    </source>
</evidence>
<evidence type="ECO:0000313" key="6">
    <source>
        <dbReference type="Proteomes" id="UP000479710"/>
    </source>
</evidence>
<dbReference type="InterPro" id="IPR011990">
    <property type="entry name" value="TPR-like_helical_dom_sf"/>
</dbReference>
<proteinExistence type="inferred from homology"/>